<dbReference type="RefSeq" id="WP_013178683.1">
    <property type="nucleotide sequence ID" value="NC_014221.1"/>
</dbReference>
<gene>
    <name evidence="15" type="primary">leuB</name>
    <name evidence="18" type="ordered locus">Trad_2208</name>
</gene>
<dbReference type="InterPro" id="IPR019818">
    <property type="entry name" value="IsoCit/isopropylmalate_DH_CS"/>
</dbReference>
<accession>D7CRZ1</accession>
<comment type="pathway">
    <text evidence="4 15 16">Amino-acid biosynthesis; L-leucine biosynthesis; L-leucine from 3-methyl-2-oxobutanoate: step 3/4.</text>
</comment>
<evidence type="ECO:0000256" key="8">
    <source>
        <dbReference type="ARBA" id="ARBA00022605"/>
    </source>
</evidence>
<keyword evidence="8 15" id="KW-0028">Amino-acid biosynthesis</keyword>
<feature type="binding site" evidence="15">
    <location>
        <position position="252"/>
    </location>
    <ligand>
        <name>Mg(2+)</name>
        <dbReference type="ChEBI" id="CHEBI:18420"/>
    </ligand>
</feature>
<reference evidence="18 19" key="2">
    <citation type="journal article" date="2011" name="Stand. Genomic Sci.">
        <title>Complete genome sequence of Truepera radiovictrix type strain (RQ-24).</title>
        <authorList>
            <person name="Ivanova N."/>
            <person name="Rohde C."/>
            <person name="Munk C."/>
            <person name="Nolan M."/>
            <person name="Lucas S."/>
            <person name="Del Rio T.G."/>
            <person name="Tice H."/>
            <person name="Deshpande S."/>
            <person name="Cheng J.F."/>
            <person name="Tapia R."/>
            <person name="Han C."/>
            <person name="Goodwin L."/>
            <person name="Pitluck S."/>
            <person name="Liolios K."/>
            <person name="Mavromatis K."/>
            <person name="Mikhailova N."/>
            <person name="Pati A."/>
            <person name="Chen A."/>
            <person name="Palaniappan K."/>
            <person name="Land M."/>
            <person name="Hauser L."/>
            <person name="Chang Y.J."/>
            <person name="Jeffries C.D."/>
            <person name="Brambilla E."/>
            <person name="Rohde M."/>
            <person name="Goker M."/>
            <person name="Tindall B.J."/>
            <person name="Woyke T."/>
            <person name="Bristow J."/>
            <person name="Eisen J.A."/>
            <person name="Markowitz V."/>
            <person name="Hugenholtz P."/>
            <person name="Kyrpides N.C."/>
            <person name="Klenk H.P."/>
            <person name="Lapidus A."/>
        </authorList>
    </citation>
    <scope>NUCLEOTIDE SEQUENCE [LARGE SCALE GENOMIC DNA]</scope>
    <source>
        <strain evidence="19">DSM 17093 / CIP 108686 / LMG 22925 / RQ-24</strain>
    </source>
</reference>
<dbReference type="OrthoDB" id="9806254at2"/>
<feature type="site" description="Important for catalysis" evidence="15">
    <location>
        <position position="195"/>
    </location>
</feature>
<keyword evidence="7 15" id="KW-0432">Leucine biosynthesis</keyword>
<dbReference type="GO" id="GO:0000287">
    <property type="term" value="F:magnesium ion binding"/>
    <property type="evidence" value="ECO:0007669"/>
    <property type="project" value="InterPro"/>
</dbReference>
<keyword evidence="15" id="KW-0963">Cytoplasm</keyword>
<evidence type="ECO:0000256" key="9">
    <source>
        <dbReference type="ARBA" id="ARBA00022723"/>
    </source>
</evidence>
<evidence type="ECO:0000256" key="2">
    <source>
        <dbReference type="ARBA" id="ARBA00001936"/>
    </source>
</evidence>
<name>D7CRZ1_TRURR</name>
<feature type="binding site" evidence="15">
    <location>
        <position position="256"/>
    </location>
    <ligand>
        <name>Mg(2+)</name>
        <dbReference type="ChEBI" id="CHEBI:18420"/>
    </ligand>
</feature>
<keyword evidence="9 15" id="KW-0479">Metal-binding</keyword>
<keyword evidence="10 15" id="KW-0460">Magnesium</keyword>
<dbReference type="AlphaFoldDB" id="D7CRZ1"/>
<dbReference type="HOGENOM" id="CLU_031953_0_3_0"/>
<evidence type="ECO:0000313" key="18">
    <source>
        <dbReference type="EMBL" id="ADI15319.1"/>
    </source>
</evidence>
<dbReference type="FunFam" id="3.40.718.10:FF:000006">
    <property type="entry name" value="3-isopropylmalate dehydrogenase"/>
    <property type="match status" value="1"/>
</dbReference>
<feature type="binding site" evidence="15">
    <location>
        <begin position="285"/>
        <end position="297"/>
    </location>
    <ligand>
        <name>NAD(+)</name>
        <dbReference type="ChEBI" id="CHEBI:57540"/>
    </ligand>
</feature>
<feature type="binding site" evidence="15">
    <location>
        <position position="228"/>
    </location>
    <ligand>
        <name>Mg(2+)</name>
        <dbReference type="ChEBI" id="CHEBI:18420"/>
    </ligand>
</feature>
<dbReference type="GO" id="GO:0051287">
    <property type="term" value="F:NAD binding"/>
    <property type="evidence" value="ECO:0007669"/>
    <property type="project" value="InterPro"/>
</dbReference>
<evidence type="ECO:0000256" key="15">
    <source>
        <dbReference type="HAMAP-Rule" id="MF_01033"/>
    </source>
</evidence>
<dbReference type="Gene3D" id="3.40.718.10">
    <property type="entry name" value="Isopropylmalate Dehydrogenase"/>
    <property type="match status" value="1"/>
</dbReference>
<organism evidence="18 19">
    <name type="scientific">Truepera radiovictrix (strain DSM 17093 / CIP 108686 / LMG 22925 / RQ-24)</name>
    <dbReference type="NCBI Taxonomy" id="649638"/>
    <lineage>
        <taxon>Bacteria</taxon>
        <taxon>Thermotogati</taxon>
        <taxon>Deinococcota</taxon>
        <taxon>Deinococci</taxon>
        <taxon>Trueperales</taxon>
        <taxon>Trueperaceae</taxon>
        <taxon>Truepera</taxon>
    </lineage>
</organism>
<reference evidence="19" key="1">
    <citation type="submission" date="2010-05" db="EMBL/GenBank/DDBJ databases">
        <title>The complete genome of Truepera radiovictris DSM 17093.</title>
        <authorList>
            <consortium name="US DOE Joint Genome Institute (JGI-PGF)"/>
            <person name="Lucas S."/>
            <person name="Copeland A."/>
            <person name="Lapidus A."/>
            <person name="Glavina del Rio T."/>
            <person name="Dalin E."/>
            <person name="Tice H."/>
            <person name="Bruce D."/>
            <person name="Goodwin L."/>
            <person name="Pitluck S."/>
            <person name="Kyrpides N."/>
            <person name="Mavromatis K."/>
            <person name="Ovchinnikova G."/>
            <person name="Munk A.C."/>
            <person name="Detter J.C."/>
            <person name="Han C."/>
            <person name="Tapia R."/>
            <person name="Land M."/>
            <person name="Hauser L."/>
            <person name="Markowitz V."/>
            <person name="Cheng J.-F."/>
            <person name="Hugenholtz P."/>
            <person name="Woyke T."/>
            <person name="Wu D."/>
            <person name="Tindall B."/>
            <person name="Pomrenke H.G."/>
            <person name="Brambilla E."/>
            <person name="Klenk H.-P."/>
            <person name="Eisen J.A."/>
        </authorList>
    </citation>
    <scope>NUCLEOTIDE SEQUENCE [LARGE SCALE GENOMIC DNA]</scope>
    <source>
        <strain evidence="19">DSM 17093 / CIP 108686 / LMG 22925 / RQ-24</strain>
    </source>
</reference>
<dbReference type="Proteomes" id="UP000000379">
    <property type="component" value="Chromosome"/>
</dbReference>
<keyword evidence="14 15" id="KW-0100">Branched-chain amino acid biosynthesis</keyword>
<dbReference type="UniPathway" id="UPA00048">
    <property type="reaction ID" value="UER00072"/>
</dbReference>
<dbReference type="SMART" id="SM01329">
    <property type="entry name" value="Iso_dh"/>
    <property type="match status" value="1"/>
</dbReference>
<evidence type="ECO:0000256" key="5">
    <source>
        <dbReference type="ARBA" id="ARBA00008319"/>
    </source>
</evidence>
<dbReference type="EC" id="1.1.1.85" evidence="15"/>
<dbReference type="InterPro" id="IPR004429">
    <property type="entry name" value="Isopropylmalate_DH"/>
</dbReference>
<dbReference type="PANTHER" id="PTHR42979">
    <property type="entry name" value="3-ISOPROPYLMALATE DEHYDROGENASE"/>
    <property type="match status" value="1"/>
</dbReference>
<comment type="subunit">
    <text evidence="6 15 16">Homodimer.</text>
</comment>
<protein>
    <recommendedName>
        <fullName evidence="15">3-isopropylmalate dehydrogenase</fullName>
        <ecNumber evidence="15">1.1.1.85</ecNumber>
    </recommendedName>
    <alternativeName>
        <fullName evidence="15">3-IPM-DH</fullName>
    </alternativeName>
    <alternativeName>
        <fullName evidence="15">Beta-IPM dehydrogenase</fullName>
        <shortName evidence="15">IMDH</shortName>
    </alternativeName>
</protein>
<comment type="function">
    <text evidence="15 16">Catalyzes the oxidation of 3-carboxy-2-hydroxy-4-methylpentanoate (3-isopropylmalate) to 3-carboxy-4-methyl-2-oxopentanoate. The product decarboxylates to 4-methyl-2 oxopentanoate.</text>
</comment>
<dbReference type="GO" id="GO:0005829">
    <property type="term" value="C:cytosol"/>
    <property type="evidence" value="ECO:0007669"/>
    <property type="project" value="TreeGrafter"/>
</dbReference>
<keyword evidence="11 15" id="KW-0560">Oxidoreductase</keyword>
<dbReference type="GO" id="GO:0009098">
    <property type="term" value="P:L-leucine biosynthetic process"/>
    <property type="evidence" value="ECO:0007669"/>
    <property type="project" value="UniProtKB-UniRule"/>
</dbReference>
<dbReference type="InterPro" id="IPR024084">
    <property type="entry name" value="IsoPropMal-DH-like_dom"/>
</dbReference>
<comment type="similarity">
    <text evidence="5 15">Belongs to the isocitrate and isopropylmalate dehydrogenases family. LeuB type 1 subfamily.</text>
</comment>
<dbReference type="PROSITE" id="PS00470">
    <property type="entry name" value="IDH_IMDH"/>
    <property type="match status" value="1"/>
</dbReference>
<evidence type="ECO:0000256" key="14">
    <source>
        <dbReference type="ARBA" id="ARBA00023304"/>
    </source>
</evidence>
<dbReference type="Pfam" id="PF00180">
    <property type="entry name" value="Iso_dh"/>
    <property type="match status" value="1"/>
</dbReference>
<evidence type="ECO:0000256" key="12">
    <source>
        <dbReference type="ARBA" id="ARBA00023027"/>
    </source>
</evidence>
<evidence type="ECO:0000256" key="10">
    <source>
        <dbReference type="ARBA" id="ARBA00022842"/>
    </source>
</evidence>
<feature type="binding site" evidence="15">
    <location>
        <position position="114"/>
    </location>
    <ligand>
        <name>substrate</name>
    </ligand>
</feature>
<dbReference type="GO" id="GO:0003862">
    <property type="term" value="F:3-isopropylmalate dehydrogenase activity"/>
    <property type="evidence" value="ECO:0007669"/>
    <property type="project" value="UniProtKB-UniRule"/>
</dbReference>
<dbReference type="SUPFAM" id="SSF53659">
    <property type="entry name" value="Isocitrate/Isopropylmalate dehydrogenase-like"/>
    <property type="match status" value="1"/>
</dbReference>
<evidence type="ECO:0000256" key="6">
    <source>
        <dbReference type="ARBA" id="ARBA00011738"/>
    </source>
</evidence>
<comment type="catalytic activity">
    <reaction evidence="1 15 16">
        <text>(2R,3S)-3-isopropylmalate + NAD(+) = 4-methyl-2-oxopentanoate + CO2 + NADH</text>
        <dbReference type="Rhea" id="RHEA:32271"/>
        <dbReference type="ChEBI" id="CHEBI:16526"/>
        <dbReference type="ChEBI" id="CHEBI:17865"/>
        <dbReference type="ChEBI" id="CHEBI:35121"/>
        <dbReference type="ChEBI" id="CHEBI:57540"/>
        <dbReference type="ChEBI" id="CHEBI:57945"/>
        <dbReference type="EC" id="1.1.1.85"/>
    </reaction>
</comment>
<evidence type="ECO:0000313" key="19">
    <source>
        <dbReference type="Proteomes" id="UP000000379"/>
    </source>
</evidence>
<dbReference type="EMBL" id="CP002049">
    <property type="protein sequence ID" value="ADI15319.1"/>
    <property type="molecule type" value="Genomic_DNA"/>
</dbReference>
<feature type="binding site" evidence="15">
    <location>
        <position position="142"/>
    </location>
    <ligand>
        <name>substrate</name>
    </ligand>
</feature>
<dbReference type="PANTHER" id="PTHR42979:SF1">
    <property type="entry name" value="3-ISOPROPYLMALATE DEHYDROGENASE"/>
    <property type="match status" value="1"/>
</dbReference>
<evidence type="ECO:0000256" key="3">
    <source>
        <dbReference type="ARBA" id="ARBA00004496"/>
    </source>
</evidence>
<evidence type="ECO:0000256" key="11">
    <source>
        <dbReference type="ARBA" id="ARBA00023002"/>
    </source>
</evidence>
<feature type="binding site" evidence="15">
    <location>
        <position position="104"/>
    </location>
    <ligand>
        <name>substrate</name>
    </ligand>
</feature>
<evidence type="ECO:0000256" key="4">
    <source>
        <dbReference type="ARBA" id="ARBA00004762"/>
    </source>
</evidence>
<comment type="subcellular location">
    <subcellularLocation>
        <location evidence="3 15">Cytoplasm</location>
    </subcellularLocation>
</comment>
<evidence type="ECO:0000256" key="16">
    <source>
        <dbReference type="RuleBase" id="RU004445"/>
    </source>
</evidence>
<dbReference type="KEGG" id="tra:Trad_2208"/>
<feature type="binding site" evidence="15">
    <location>
        <position position="228"/>
    </location>
    <ligand>
        <name>substrate</name>
    </ligand>
</feature>
<feature type="domain" description="Isopropylmalate dehydrogenase-like" evidence="17">
    <location>
        <begin position="12"/>
        <end position="351"/>
    </location>
</feature>
<dbReference type="NCBIfam" id="TIGR00169">
    <property type="entry name" value="leuB"/>
    <property type="match status" value="1"/>
</dbReference>
<evidence type="ECO:0000259" key="17">
    <source>
        <dbReference type="SMART" id="SM01329"/>
    </source>
</evidence>
<keyword evidence="12 15" id="KW-0520">NAD</keyword>
<sequence length="361" mass="37934">MTHVTHDHVTYNVAVLPGDGIGPDVVSAALRVLGAAGEAYGLRFAFSHLAFGGAAIDACGHPFPDEVRAAVAGADAVLLGAVGGPKWDALPRERRCETGLLNLRKHLGVYSNLRPVRVFEGLEGLSPLKSEVARGTDLLIVRELTGGIYFGKPSFNTPTEGVSTDRYTRGEVERIARVAFEAARTRSGRVTSVDKANVLDVSQFWRDVVVGVHESSYPDVTLDHLYVDNAAMQLVRDPRQFDVIVTANLFGDILSDLAAVIPGSLGLLPSASLGDGPGLFEPVHGSAPDLAGKGVANPVGTILSAAMMLRHSLDQGEAASAIEAAVQTALEEDPTTDLGGSRGTEAFTEAVLKALPTPVRS</sequence>
<feature type="site" description="Important for catalysis" evidence="15">
    <location>
        <position position="149"/>
    </location>
</feature>
<dbReference type="eggNOG" id="COG0473">
    <property type="taxonomic scope" value="Bacteria"/>
</dbReference>
<evidence type="ECO:0000256" key="1">
    <source>
        <dbReference type="ARBA" id="ARBA00000624"/>
    </source>
</evidence>
<evidence type="ECO:0000256" key="7">
    <source>
        <dbReference type="ARBA" id="ARBA00022430"/>
    </source>
</evidence>
<comment type="caution">
    <text evidence="15">Lacks conserved residue(s) required for the propagation of feature annotation.</text>
</comment>
<keyword evidence="19" id="KW-1185">Reference proteome</keyword>
<dbReference type="HAMAP" id="MF_01033">
    <property type="entry name" value="LeuB_type1"/>
    <property type="match status" value="1"/>
</dbReference>
<keyword evidence="13 15" id="KW-0464">Manganese</keyword>
<comment type="cofactor">
    <cofactor evidence="2">
        <name>Mn(2+)</name>
        <dbReference type="ChEBI" id="CHEBI:29035"/>
    </cofactor>
</comment>
<evidence type="ECO:0000256" key="13">
    <source>
        <dbReference type="ARBA" id="ARBA00023211"/>
    </source>
</evidence>
<comment type="cofactor">
    <cofactor evidence="15 16">
        <name>Mg(2+)</name>
        <dbReference type="ChEBI" id="CHEBI:18420"/>
    </cofactor>
    <cofactor evidence="15 16">
        <name>Mn(2+)</name>
        <dbReference type="ChEBI" id="CHEBI:29035"/>
    </cofactor>
    <text evidence="15 16">Binds 1 Mg(2+) or Mn(2+) ion per subunit.</text>
</comment>
<proteinExistence type="inferred from homology"/>
<dbReference type="STRING" id="649638.Trad_2208"/>